<accession>A0ABR1DK64</accession>
<gene>
    <name evidence="1" type="primary">Necator_chrIV.g15915</name>
    <name evidence="1" type="ORF">RB195_002620</name>
</gene>
<name>A0ABR1DK64_NECAM</name>
<proteinExistence type="predicted"/>
<reference evidence="1 2" key="1">
    <citation type="submission" date="2023-08" db="EMBL/GenBank/DDBJ databases">
        <title>A Necator americanus chromosomal reference genome.</title>
        <authorList>
            <person name="Ilik V."/>
            <person name="Petrzelkova K.J."/>
            <person name="Pardy F."/>
            <person name="Fuh T."/>
            <person name="Niatou-Singa F.S."/>
            <person name="Gouil Q."/>
            <person name="Baker L."/>
            <person name="Ritchie M.E."/>
            <person name="Jex A.R."/>
            <person name="Gazzola D."/>
            <person name="Li H."/>
            <person name="Toshio Fujiwara R."/>
            <person name="Zhan B."/>
            <person name="Aroian R.V."/>
            <person name="Pafco B."/>
            <person name="Schwarz E.M."/>
        </authorList>
    </citation>
    <scope>NUCLEOTIDE SEQUENCE [LARGE SCALE GENOMIC DNA]</scope>
    <source>
        <strain evidence="1 2">Aroian</strain>
        <tissue evidence="1">Whole animal</tissue>
    </source>
</reference>
<evidence type="ECO:0000313" key="2">
    <source>
        <dbReference type="Proteomes" id="UP001303046"/>
    </source>
</evidence>
<comment type="caution">
    <text evidence="1">The sequence shown here is derived from an EMBL/GenBank/DDBJ whole genome shotgun (WGS) entry which is preliminary data.</text>
</comment>
<sequence>MDFYGIGELQFYIKKTDENLRKALQLILALEQKIGGSTGELAAYRKALKDIRYDIAVIHKNMQTKEVK</sequence>
<dbReference type="Proteomes" id="UP001303046">
    <property type="component" value="Unassembled WGS sequence"/>
</dbReference>
<organism evidence="1 2">
    <name type="scientific">Necator americanus</name>
    <name type="common">Human hookworm</name>
    <dbReference type="NCBI Taxonomy" id="51031"/>
    <lineage>
        <taxon>Eukaryota</taxon>
        <taxon>Metazoa</taxon>
        <taxon>Ecdysozoa</taxon>
        <taxon>Nematoda</taxon>
        <taxon>Chromadorea</taxon>
        <taxon>Rhabditida</taxon>
        <taxon>Rhabditina</taxon>
        <taxon>Rhabditomorpha</taxon>
        <taxon>Strongyloidea</taxon>
        <taxon>Ancylostomatidae</taxon>
        <taxon>Bunostominae</taxon>
        <taxon>Necator</taxon>
    </lineage>
</organism>
<evidence type="ECO:0000313" key="1">
    <source>
        <dbReference type="EMBL" id="KAK6750762.1"/>
    </source>
</evidence>
<dbReference type="EMBL" id="JAVFWL010000004">
    <property type="protein sequence ID" value="KAK6750762.1"/>
    <property type="molecule type" value="Genomic_DNA"/>
</dbReference>
<keyword evidence="2" id="KW-1185">Reference proteome</keyword>
<protein>
    <submittedName>
        <fullName evidence="1">Uncharacterized protein</fullName>
    </submittedName>
</protein>